<organism evidence="1 2">
    <name type="scientific">Chitinophaga defluvii</name>
    <dbReference type="NCBI Taxonomy" id="3163343"/>
    <lineage>
        <taxon>Bacteria</taxon>
        <taxon>Pseudomonadati</taxon>
        <taxon>Bacteroidota</taxon>
        <taxon>Chitinophagia</taxon>
        <taxon>Chitinophagales</taxon>
        <taxon>Chitinophagaceae</taxon>
        <taxon>Chitinophaga</taxon>
    </lineage>
</organism>
<gene>
    <name evidence="1" type="ORF">ABR189_10940</name>
</gene>
<reference evidence="1 2" key="1">
    <citation type="submission" date="2024-06" db="EMBL/GenBank/DDBJ databases">
        <title>Chitinophaga defluvii sp. nov., isolated from municipal sewage.</title>
        <authorList>
            <person name="Zhang L."/>
        </authorList>
    </citation>
    <scope>NUCLEOTIDE SEQUENCE [LARGE SCALE GENOMIC DNA]</scope>
    <source>
        <strain evidence="1 2">H8</strain>
    </source>
</reference>
<evidence type="ECO:0000313" key="2">
    <source>
        <dbReference type="Proteomes" id="UP001549749"/>
    </source>
</evidence>
<dbReference type="Proteomes" id="UP001549749">
    <property type="component" value="Unassembled WGS sequence"/>
</dbReference>
<name>A0ABV2T4D2_9BACT</name>
<keyword evidence="2" id="KW-1185">Reference proteome</keyword>
<proteinExistence type="predicted"/>
<protein>
    <submittedName>
        <fullName evidence="1">Uncharacterized protein</fullName>
    </submittedName>
</protein>
<accession>A0ABV2T4D2</accession>
<evidence type="ECO:0000313" key="1">
    <source>
        <dbReference type="EMBL" id="MET6997889.1"/>
    </source>
</evidence>
<comment type="caution">
    <text evidence="1">The sequence shown here is derived from an EMBL/GenBank/DDBJ whole genome shotgun (WGS) entry which is preliminary data.</text>
</comment>
<sequence>MKTLCLILLLCIFAAALILTYVVKKEQQSNIGNKFLKLIRKFDSWQMMR</sequence>
<dbReference type="EMBL" id="JBEXAC010000001">
    <property type="protein sequence ID" value="MET6997889.1"/>
    <property type="molecule type" value="Genomic_DNA"/>
</dbReference>
<dbReference type="RefSeq" id="WP_354660524.1">
    <property type="nucleotide sequence ID" value="NZ_JBEXAC010000001.1"/>
</dbReference>